<organism evidence="1 2">
    <name type="scientific">Diphasiastrum complanatum</name>
    <name type="common">Issler's clubmoss</name>
    <name type="synonym">Lycopodium complanatum</name>
    <dbReference type="NCBI Taxonomy" id="34168"/>
    <lineage>
        <taxon>Eukaryota</taxon>
        <taxon>Viridiplantae</taxon>
        <taxon>Streptophyta</taxon>
        <taxon>Embryophyta</taxon>
        <taxon>Tracheophyta</taxon>
        <taxon>Lycopodiopsida</taxon>
        <taxon>Lycopodiales</taxon>
        <taxon>Lycopodiaceae</taxon>
        <taxon>Lycopodioideae</taxon>
        <taxon>Diphasiastrum</taxon>
    </lineage>
</organism>
<protein>
    <submittedName>
        <fullName evidence="1">Uncharacterized protein</fullName>
    </submittedName>
</protein>
<gene>
    <name evidence="1" type="ORF">O6H91_10G041800</name>
</gene>
<keyword evidence="2" id="KW-1185">Reference proteome</keyword>
<reference evidence="2" key="1">
    <citation type="journal article" date="2024" name="Proc. Natl. Acad. Sci. U.S.A.">
        <title>Extraordinary preservation of gene collinearity over three hundred million years revealed in homosporous lycophytes.</title>
        <authorList>
            <person name="Li C."/>
            <person name="Wickell D."/>
            <person name="Kuo L.Y."/>
            <person name="Chen X."/>
            <person name="Nie B."/>
            <person name="Liao X."/>
            <person name="Peng D."/>
            <person name="Ji J."/>
            <person name="Jenkins J."/>
            <person name="Williams M."/>
            <person name="Shu S."/>
            <person name="Plott C."/>
            <person name="Barry K."/>
            <person name="Rajasekar S."/>
            <person name="Grimwood J."/>
            <person name="Han X."/>
            <person name="Sun S."/>
            <person name="Hou Z."/>
            <person name="He W."/>
            <person name="Dai G."/>
            <person name="Sun C."/>
            <person name="Schmutz J."/>
            <person name="Leebens-Mack J.H."/>
            <person name="Li F.W."/>
            <person name="Wang L."/>
        </authorList>
    </citation>
    <scope>NUCLEOTIDE SEQUENCE [LARGE SCALE GENOMIC DNA]</scope>
    <source>
        <strain evidence="2">cv. PW_Plant_1</strain>
    </source>
</reference>
<proteinExistence type="predicted"/>
<dbReference type="EMBL" id="CM055101">
    <property type="protein sequence ID" value="KAJ7541022.1"/>
    <property type="molecule type" value="Genomic_DNA"/>
</dbReference>
<accession>A0ACC2CH65</accession>
<name>A0ACC2CH65_DIPCM</name>
<evidence type="ECO:0000313" key="2">
    <source>
        <dbReference type="Proteomes" id="UP001162992"/>
    </source>
</evidence>
<sequence>MCILLPCPDPTTPGVWWRDDASWVLYDTTSAQRILSAAAAGSRRVELGRIVSAVHTNGATYFVDLTNMRQVNASSWQGRDIKIVEENAAPNTPPPNTPPRMLTVHYKDDTGELRKYDLHVGDAILRSLVTGSVGN</sequence>
<dbReference type="Proteomes" id="UP001162992">
    <property type="component" value="Chromosome 10"/>
</dbReference>
<evidence type="ECO:0000313" key="1">
    <source>
        <dbReference type="EMBL" id="KAJ7541022.1"/>
    </source>
</evidence>
<comment type="caution">
    <text evidence="1">The sequence shown here is derived from an EMBL/GenBank/DDBJ whole genome shotgun (WGS) entry which is preliminary data.</text>
</comment>